<evidence type="ECO:0000259" key="2">
    <source>
        <dbReference type="Pfam" id="PF01048"/>
    </source>
</evidence>
<evidence type="ECO:0008006" key="6">
    <source>
        <dbReference type="Google" id="ProtNLM"/>
    </source>
</evidence>
<feature type="domain" description="Nephrocystin 3-like N-terminal" evidence="3">
    <location>
        <begin position="363"/>
        <end position="460"/>
    </location>
</feature>
<dbReference type="InterPro" id="IPR056884">
    <property type="entry name" value="NPHP3-like_N"/>
</dbReference>
<dbReference type="EMBL" id="JAQQWE010000008">
    <property type="protein sequence ID" value="KAK7943293.1"/>
    <property type="molecule type" value="Genomic_DNA"/>
</dbReference>
<sequence length="953" mass="105591">MASQTHTNIQDIKLYTIGWTAPLYFELAAALVMRTEAHGMPDNFTKRPNDQNQYEWGKIGKHYVVFASLPTIGIGAAAAAAKDMVASLPHLRCVLLVGIGGGVPSKNVRLGDVVVSTPDKTSGGVEQYDLGARQSGGEFVRQGHLNQPPGFIVSAVRTLRALHESQNPDVPQIINGVLERVKRMALAYSHPGLEKDPLFVPSTKHVESEGEVHRAELSPADPNIHYGVIASGNSVIKDAIARDKIVADIGGDCLCFEMEAAGLMNNMPCLVIRGICDYADSHKSDEWHKYAALTAAAYAKELLGKVDPVAVEMPNDMQKLLGDIQSGVGTLTSRSEQDYFDRILQWLSKNDQNSEHSGHIDTELPKSFIRAITRQVVQSLDDIPNELRSLYEEQLNKKPPEEATIGEFREVLAKVIPDAEPLYIVVDALDECVESHSHEILGELKALQSARDVRLLATSRPHGYITPHFSEDSSLRISARARDMECYLQQHRPCAQILEEKPGIWEAVSADIIERAAGMFLLVHLYAESLQDAESEYDFKKFREGLMTTADPDLLARAYESSLRRVERLPKRQCDRAQMAIVWVAYAQGSLTSAAFRHGVAVAVDADADVGAHYEDRLVPVERLIDHCAGLVTWNRDTDHVELVHLTTRDFFRDCKRPWVETVRKAATTALLRYVWRLCPEDPDQHCNPQLLSYCIKHWAAHVSRDQVYHQSDALMILRDANLVAEVAERTDRSTMNHKLFPYLLESEHMLPTKTDHYAHYPTILFIASSRGHVDTMEVLIGYGQSKFPPKRLKEALGFALHGASFHGELLALAVLLKHGADVSREALSAAAQVESWPIFKLLWDNFAENIDLGFALDTAIYHRSRETVRLLLGSGAVSNLDSALNVAIDTDSERMVKLLVDKGATVTTPALSRPYETGNLDMVRLLISNGVKPGLGESVALHAAALYGHIVG</sequence>
<proteinExistence type="predicted"/>
<dbReference type="InterPro" id="IPR053137">
    <property type="entry name" value="NLR-like"/>
</dbReference>
<evidence type="ECO:0000259" key="3">
    <source>
        <dbReference type="Pfam" id="PF24883"/>
    </source>
</evidence>
<dbReference type="SUPFAM" id="SSF48403">
    <property type="entry name" value="Ankyrin repeat"/>
    <property type="match status" value="1"/>
</dbReference>
<dbReference type="Pfam" id="PF01048">
    <property type="entry name" value="PNP_UDP_1"/>
    <property type="match status" value="1"/>
</dbReference>
<feature type="domain" description="Nucleoside phosphorylase" evidence="2">
    <location>
        <begin position="51"/>
        <end position="289"/>
    </location>
</feature>
<accession>A0ABR1PZW0</accession>
<dbReference type="Pfam" id="PF24883">
    <property type="entry name" value="NPHP3_N"/>
    <property type="match status" value="1"/>
</dbReference>
<dbReference type="PANTHER" id="PTHR46082">
    <property type="entry name" value="ATP/GTP-BINDING PROTEIN-RELATED"/>
    <property type="match status" value="1"/>
</dbReference>
<protein>
    <recommendedName>
        <fullName evidence="6">Nucleoside phosphorylase domain-containing protein</fullName>
    </recommendedName>
</protein>
<dbReference type="InterPro" id="IPR036770">
    <property type="entry name" value="Ankyrin_rpt-contain_sf"/>
</dbReference>
<dbReference type="Gene3D" id="1.25.40.20">
    <property type="entry name" value="Ankyrin repeat-containing domain"/>
    <property type="match status" value="1"/>
</dbReference>
<dbReference type="RefSeq" id="XP_066695324.1">
    <property type="nucleotide sequence ID" value="XM_066848628.1"/>
</dbReference>
<name>A0ABR1PZW0_9PEZI</name>
<evidence type="ECO:0000313" key="5">
    <source>
        <dbReference type="Proteomes" id="UP001391051"/>
    </source>
</evidence>
<evidence type="ECO:0000313" key="4">
    <source>
        <dbReference type="EMBL" id="KAK7943293.1"/>
    </source>
</evidence>
<dbReference type="Proteomes" id="UP001391051">
    <property type="component" value="Unassembled WGS sequence"/>
</dbReference>
<dbReference type="PANTHER" id="PTHR46082:SF11">
    <property type="entry name" value="AAA+ ATPASE DOMAIN-CONTAINING PROTEIN-RELATED"/>
    <property type="match status" value="1"/>
</dbReference>
<dbReference type="InterPro" id="IPR035994">
    <property type="entry name" value="Nucleoside_phosphorylase_sf"/>
</dbReference>
<organism evidence="4 5">
    <name type="scientific">Apiospora aurea</name>
    <dbReference type="NCBI Taxonomy" id="335848"/>
    <lineage>
        <taxon>Eukaryota</taxon>
        <taxon>Fungi</taxon>
        <taxon>Dikarya</taxon>
        <taxon>Ascomycota</taxon>
        <taxon>Pezizomycotina</taxon>
        <taxon>Sordariomycetes</taxon>
        <taxon>Xylariomycetidae</taxon>
        <taxon>Amphisphaeriales</taxon>
        <taxon>Apiosporaceae</taxon>
        <taxon>Apiospora</taxon>
    </lineage>
</organism>
<reference evidence="4 5" key="1">
    <citation type="submission" date="2023-01" db="EMBL/GenBank/DDBJ databases">
        <title>Analysis of 21 Apiospora genomes using comparative genomics revels a genus with tremendous synthesis potential of carbohydrate active enzymes and secondary metabolites.</title>
        <authorList>
            <person name="Sorensen T."/>
        </authorList>
    </citation>
    <scope>NUCLEOTIDE SEQUENCE [LARGE SCALE GENOMIC DNA]</scope>
    <source>
        <strain evidence="4 5">CBS 24483</strain>
    </source>
</reference>
<dbReference type="GeneID" id="92081690"/>
<evidence type="ECO:0000256" key="1">
    <source>
        <dbReference type="ARBA" id="ARBA00022737"/>
    </source>
</evidence>
<keyword evidence="5" id="KW-1185">Reference proteome</keyword>
<comment type="caution">
    <text evidence="4">The sequence shown here is derived from an EMBL/GenBank/DDBJ whole genome shotgun (WGS) entry which is preliminary data.</text>
</comment>
<dbReference type="Gene3D" id="3.40.50.1580">
    <property type="entry name" value="Nucleoside phosphorylase domain"/>
    <property type="match status" value="1"/>
</dbReference>
<dbReference type="SMART" id="SM00248">
    <property type="entry name" value="ANK"/>
    <property type="match status" value="2"/>
</dbReference>
<dbReference type="InterPro" id="IPR002110">
    <property type="entry name" value="Ankyrin_rpt"/>
</dbReference>
<gene>
    <name evidence="4" type="ORF">PG986_012406</name>
</gene>
<dbReference type="InterPro" id="IPR000845">
    <property type="entry name" value="Nucleoside_phosphorylase_d"/>
</dbReference>
<keyword evidence="1" id="KW-0677">Repeat</keyword>
<dbReference type="SUPFAM" id="SSF53167">
    <property type="entry name" value="Purine and uridine phosphorylases"/>
    <property type="match status" value="1"/>
</dbReference>